<feature type="chain" id="PRO_5043046352" evidence="1">
    <location>
        <begin position="22"/>
        <end position="176"/>
    </location>
</feature>
<name>A0AAN8WY50_HALRR</name>
<evidence type="ECO:0000313" key="3">
    <source>
        <dbReference type="Proteomes" id="UP001381693"/>
    </source>
</evidence>
<organism evidence="2 3">
    <name type="scientific">Halocaridina rubra</name>
    <name type="common">Hawaiian red shrimp</name>
    <dbReference type="NCBI Taxonomy" id="373956"/>
    <lineage>
        <taxon>Eukaryota</taxon>
        <taxon>Metazoa</taxon>
        <taxon>Ecdysozoa</taxon>
        <taxon>Arthropoda</taxon>
        <taxon>Crustacea</taxon>
        <taxon>Multicrustacea</taxon>
        <taxon>Malacostraca</taxon>
        <taxon>Eumalacostraca</taxon>
        <taxon>Eucarida</taxon>
        <taxon>Decapoda</taxon>
        <taxon>Pleocyemata</taxon>
        <taxon>Caridea</taxon>
        <taxon>Atyoidea</taxon>
        <taxon>Atyidae</taxon>
        <taxon>Halocaridina</taxon>
    </lineage>
</organism>
<dbReference type="Proteomes" id="UP001381693">
    <property type="component" value="Unassembled WGS sequence"/>
</dbReference>
<dbReference type="AlphaFoldDB" id="A0AAN8WY50"/>
<evidence type="ECO:0000256" key="1">
    <source>
        <dbReference type="SAM" id="SignalP"/>
    </source>
</evidence>
<gene>
    <name evidence="2" type="ORF">SK128_012478</name>
</gene>
<accession>A0AAN8WY50</accession>
<feature type="signal peptide" evidence="1">
    <location>
        <begin position="1"/>
        <end position="21"/>
    </location>
</feature>
<evidence type="ECO:0000313" key="2">
    <source>
        <dbReference type="EMBL" id="KAK7070668.1"/>
    </source>
</evidence>
<proteinExistence type="predicted"/>
<dbReference type="EMBL" id="JAXCGZ010015269">
    <property type="protein sequence ID" value="KAK7070668.1"/>
    <property type="molecule type" value="Genomic_DNA"/>
</dbReference>
<reference evidence="2 3" key="1">
    <citation type="submission" date="2023-11" db="EMBL/GenBank/DDBJ databases">
        <title>Halocaridina rubra genome assembly.</title>
        <authorList>
            <person name="Smith C."/>
        </authorList>
    </citation>
    <scope>NUCLEOTIDE SEQUENCE [LARGE SCALE GENOMIC DNA]</scope>
    <source>
        <strain evidence="2">EP-1</strain>
        <tissue evidence="2">Whole</tissue>
    </source>
</reference>
<protein>
    <submittedName>
        <fullName evidence="2">Uncharacterized protein</fullName>
    </submittedName>
</protein>
<keyword evidence="1" id="KW-0732">Signal</keyword>
<sequence>MNMKRYLVIFIVSCILPSAFTKNFGPFPGVDPVSKVPRVPEDNCKHPKLTYVRWHDVRKYVNEYLKDLNIPSSITGQPLPVHRCGNDLTPCGGPGSSSSFCGPYEEHLVKKGMPLSDGNHELILEYYEDKMCRCMDEKMYDQNHRPDYTSPPYIQKAYVRKISFQYYTNKRNTKYT</sequence>
<comment type="caution">
    <text evidence="2">The sequence shown here is derived from an EMBL/GenBank/DDBJ whole genome shotgun (WGS) entry which is preliminary data.</text>
</comment>
<keyword evidence="3" id="KW-1185">Reference proteome</keyword>